<dbReference type="PRINTS" id="PR00762">
    <property type="entry name" value="CLCHANNEL"/>
</dbReference>
<evidence type="ECO:0000313" key="13">
    <source>
        <dbReference type="Proteomes" id="UP000001964"/>
    </source>
</evidence>
<dbReference type="InterPro" id="IPR001807">
    <property type="entry name" value="ClC"/>
</dbReference>
<dbReference type="STRING" id="394221.Mmar10_2054"/>
<dbReference type="InterPro" id="IPR050368">
    <property type="entry name" value="ClC-type_chloride_channel"/>
</dbReference>
<keyword evidence="5" id="KW-0406">Ion transport</keyword>
<evidence type="ECO:0000256" key="3">
    <source>
        <dbReference type="ARBA" id="ARBA00022692"/>
    </source>
</evidence>
<accession>Q0AMZ1</accession>
<comment type="subcellular location">
    <subcellularLocation>
        <location evidence="1">Membrane</location>
        <topology evidence="1">Multi-pass membrane protein</topology>
    </subcellularLocation>
</comment>
<dbReference type="GO" id="GO:0034707">
    <property type="term" value="C:chloride channel complex"/>
    <property type="evidence" value="ECO:0007669"/>
    <property type="project" value="UniProtKB-KW"/>
</dbReference>
<dbReference type="Gene3D" id="1.10.3080.10">
    <property type="entry name" value="Clc chloride channel"/>
    <property type="match status" value="1"/>
</dbReference>
<gene>
    <name evidence="12" type="ordered locus">Mmar10_2054</name>
</gene>
<sequence>MVSRQARRGLTASANPRHTGRRAESFGRNEVINQIGQAFRDGRGPALWGLAILVGICAGYATLGLRLGIGFVEQFAFGATEEQLASAASDLPAWRIVIIPLVTGCIIAVMLGLGRRFGLSPDGRGLGVADVLEARAVKSGRIDLKAGLYSAVMSAISLGGGASAGREGPAVHLGATLAAFFGSRLGMAARGSRILLACGAAAAVSASFNAPVAGALFAFEIVLGHYALRSIAPVATSSVVGALIVRHHFGQAPVFGVPEMAAASLWDFPAAALLGVAAAGLVIIFNRGVIHLPPLFASWTDKLNLPNWLLPIPGGLAVGLIALMAPEILGVGYEATSNALTSQYTFSLVVLLLVLKTVATIITLACRFPGGVFSPSLYLGAMLGSAFGLSLAVLAGDQTAGPGFFAVIGMGAVAGAVLGAPLSTTLIVFELTASYEASVAVLVAVSLATVLSQSALGGSLFQLQMRRRGYDIAGGASRLVLQMVRVRDVMEPLGSWGESASPDGTCVYEDDTLGRALAVLDAEQLDNAIVRERSDAQTITGVITKADAQAAYARRLAEISEEEHR</sequence>
<dbReference type="Proteomes" id="UP000001964">
    <property type="component" value="Chromosome"/>
</dbReference>
<keyword evidence="6 11" id="KW-0472">Membrane</keyword>
<dbReference type="OrthoDB" id="9767361at2"/>
<name>Q0AMZ1_MARMM</name>
<evidence type="ECO:0000256" key="8">
    <source>
        <dbReference type="ARBA" id="ARBA00023214"/>
    </source>
</evidence>
<feature type="region of interest" description="Disordered" evidence="10">
    <location>
        <begin position="1"/>
        <end position="23"/>
    </location>
</feature>
<keyword evidence="8" id="KW-0868">Chloride</keyword>
<evidence type="ECO:0000256" key="2">
    <source>
        <dbReference type="ARBA" id="ARBA00022448"/>
    </source>
</evidence>
<dbReference type="AlphaFoldDB" id="Q0AMZ1"/>
<dbReference type="KEGG" id="mmr:Mmar10_2054"/>
<keyword evidence="7" id="KW-0869">Chloride channel</keyword>
<feature type="transmembrane region" description="Helical" evidence="11">
    <location>
        <begin position="346"/>
        <end position="365"/>
    </location>
</feature>
<feature type="transmembrane region" description="Helical" evidence="11">
    <location>
        <begin position="265"/>
        <end position="285"/>
    </location>
</feature>
<dbReference type="PANTHER" id="PTHR43427:SF6">
    <property type="entry name" value="CHLORIDE CHANNEL PROTEIN CLC-E"/>
    <property type="match status" value="1"/>
</dbReference>
<evidence type="ECO:0000256" key="9">
    <source>
        <dbReference type="ARBA" id="ARBA00023303"/>
    </source>
</evidence>
<dbReference type="CDD" id="cd00400">
    <property type="entry name" value="Voltage_gated_ClC"/>
    <property type="match status" value="1"/>
</dbReference>
<feature type="transmembrane region" description="Helical" evidence="11">
    <location>
        <begin position="439"/>
        <end position="461"/>
    </location>
</feature>
<dbReference type="HOGENOM" id="CLU_015263_5_2_5"/>
<keyword evidence="2" id="KW-0813">Transport</keyword>
<dbReference type="SUPFAM" id="SSF81340">
    <property type="entry name" value="Clc chloride channel"/>
    <property type="match status" value="1"/>
</dbReference>
<feature type="transmembrane region" description="Helical" evidence="11">
    <location>
        <begin position="225"/>
        <end position="245"/>
    </location>
</feature>
<reference evidence="12 13" key="1">
    <citation type="submission" date="2006-08" db="EMBL/GenBank/DDBJ databases">
        <title>Complete sequence of Maricaulis maris MCS10.</title>
        <authorList>
            <consortium name="US DOE Joint Genome Institute"/>
            <person name="Copeland A."/>
            <person name="Lucas S."/>
            <person name="Lapidus A."/>
            <person name="Barry K."/>
            <person name="Detter J.C."/>
            <person name="Glavina del Rio T."/>
            <person name="Hammon N."/>
            <person name="Israni S."/>
            <person name="Dalin E."/>
            <person name="Tice H."/>
            <person name="Pitluck S."/>
            <person name="Saunders E."/>
            <person name="Brettin T."/>
            <person name="Bruce D."/>
            <person name="Han C."/>
            <person name="Tapia R."/>
            <person name="Gilna P."/>
            <person name="Schmutz J."/>
            <person name="Larimer F."/>
            <person name="Land M."/>
            <person name="Hauser L."/>
            <person name="Kyrpides N."/>
            <person name="Mikhailova N."/>
            <person name="Viollier P."/>
            <person name="Stephens C."/>
            <person name="Richardson P."/>
        </authorList>
    </citation>
    <scope>NUCLEOTIDE SEQUENCE [LARGE SCALE GENOMIC DNA]</scope>
    <source>
        <strain evidence="12 13">MCS10</strain>
    </source>
</reference>
<feature type="transmembrane region" description="Helical" evidence="11">
    <location>
        <begin position="194"/>
        <end position="219"/>
    </location>
</feature>
<keyword evidence="4 11" id="KW-1133">Transmembrane helix</keyword>
<dbReference type="InterPro" id="IPR014743">
    <property type="entry name" value="Cl-channel_core"/>
</dbReference>
<feature type="transmembrane region" description="Helical" evidence="11">
    <location>
        <begin position="47"/>
        <end position="72"/>
    </location>
</feature>
<dbReference type="GO" id="GO:0005254">
    <property type="term" value="F:chloride channel activity"/>
    <property type="evidence" value="ECO:0007669"/>
    <property type="project" value="UniProtKB-KW"/>
</dbReference>
<protein>
    <submittedName>
        <fullName evidence="12">Cl-channel, voltage-gated family protein</fullName>
    </submittedName>
</protein>
<keyword evidence="13" id="KW-1185">Reference proteome</keyword>
<evidence type="ECO:0000256" key="5">
    <source>
        <dbReference type="ARBA" id="ARBA00023065"/>
    </source>
</evidence>
<feature type="transmembrane region" description="Helical" evidence="11">
    <location>
        <begin position="403"/>
        <end position="427"/>
    </location>
</feature>
<dbReference type="EMBL" id="CP000449">
    <property type="protein sequence ID" value="ABI66346.1"/>
    <property type="molecule type" value="Genomic_DNA"/>
</dbReference>
<evidence type="ECO:0000256" key="10">
    <source>
        <dbReference type="SAM" id="MobiDB-lite"/>
    </source>
</evidence>
<evidence type="ECO:0000256" key="11">
    <source>
        <dbReference type="SAM" id="Phobius"/>
    </source>
</evidence>
<organism evidence="12 13">
    <name type="scientific">Maricaulis maris (strain MCS10)</name>
    <name type="common">Caulobacter maris</name>
    <dbReference type="NCBI Taxonomy" id="394221"/>
    <lineage>
        <taxon>Bacteria</taxon>
        <taxon>Pseudomonadati</taxon>
        <taxon>Pseudomonadota</taxon>
        <taxon>Alphaproteobacteria</taxon>
        <taxon>Maricaulales</taxon>
        <taxon>Maricaulaceae</taxon>
        <taxon>Maricaulis</taxon>
    </lineage>
</organism>
<feature type="transmembrane region" description="Helical" evidence="11">
    <location>
        <begin position="305"/>
        <end position="325"/>
    </location>
</feature>
<dbReference type="PANTHER" id="PTHR43427">
    <property type="entry name" value="CHLORIDE CHANNEL PROTEIN CLC-E"/>
    <property type="match status" value="1"/>
</dbReference>
<evidence type="ECO:0000256" key="6">
    <source>
        <dbReference type="ARBA" id="ARBA00023136"/>
    </source>
</evidence>
<proteinExistence type="predicted"/>
<keyword evidence="3 11" id="KW-0812">Transmembrane</keyword>
<feature type="transmembrane region" description="Helical" evidence="11">
    <location>
        <begin position="92"/>
        <end position="114"/>
    </location>
</feature>
<dbReference type="Pfam" id="PF00654">
    <property type="entry name" value="Voltage_CLC"/>
    <property type="match status" value="1"/>
</dbReference>
<feature type="transmembrane region" description="Helical" evidence="11">
    <location>
        <begin position="377"/>
        <end position="396"/>
    </location>
</feature>
<evidence type="ECO:0000256" key="4">
    <source>
        <dbReference type="ARBA" id="ARBA00022989"/>
    </source>
</evidence>
<evidence type="ECO:0000256" key="7">
    <source>
        <dbReference type="ARBA" id="ARBA00023173"/>
    </source>
</evidence>
<evidence type="ECO:0000313" key="12">
    <source>
        <dbReference type="EMBL" id="ABI66346.1"/>
    </source>
</evidence>
<dbReference type="eggNOG" id="COG0038">
    <property type="taxonomic scope" value="Bacteria"/>
</dbReference>
<keyword evidence="9" id="KW-0407">Ion channel</keyword>
<evidence type="ECO:0000256" key="1">
    <source>
        <dbReference type="ARBA" id="ARBA00004141"/>
    </source>
</evidence>